<accession>A0A931BNJ2</accession>
<name>A0A931BNJ2_9BACT</name>
<evidence type="ECO:0000259" key="4">
    <source>
        <dbReference type="SMART" id="SM00822"/>
    </source>
</evidence>
<dbReference type="PROSITE" id="PS00061">
    <property type="entry name" value="ADH_SHORT"/>
    <property type="match status" value="1"/>
</dbReference>
<dbReference type="InterPro" id="IPR057326">
    <property type="entry name" value="KR_dom"/>
</dbReference>
<sequence>MEKQKVWFITGASKGFGLELVKQLRQQGHQVAATSRNVAELRQAAGPEADDFLPLAVELASEASVREAIAATVAQFGRIDVVANNAGYGQLGSLEELSDAEARANFEVNVFGTLNVVRQALPQLRQQGSGHILNFSSIAGIMGSFPGWGIYCATKFAVEGLSESLAAEVAPFGVKVTLVEPGYFRTNFLDSGSLRTPENQLDAYTLVRESEAVHLQQIRGSQPGDPVKAVAAIIAVAAAPNPPLHLLLGQDAYDMANAKIKALQEDMAQWKHVTVATGFAEPATV</sequence>
<feature type="domain" description="Ketoreductase" evidence="4">
    <location>
        <begin position="5"/>
        <end position="182"/>
    </location>
</feature>
<proteinExistence type="inferred from homology"/>
<evidence type="ECO:0000256" key="2">
    <source>
        <dbReference type="ARBA" id="ARBA00023002"/>
    </source>
</evidence>
<dbReference type="AlphaFoldDB" id="A0A931BNJ2"/>
<dbReference type="PANTHER" id="PTHR43976:SF16">
    <property type="entry name" value="SHORT-CHAIN DEHYDROGENASE_REDUCTASE FAMILY PROTEIN"/>
    <property type="match status" value="1"/>
</dbReference>
<reference evidence="5 6" key="1">
    <citation type="submission" date="2020-11" db="EMBL/GenBank/DDBJ databases">
        <authorList>
            <person name="Kim M.K."/>
        </authorList>
    </citation>
    <scope>NUCLEOTIDE SEQUENCE [LARGE SCALE GENOMIC DNA]</scope>
    <source>
        <strain evidence="5 6">BT439</strain>
    </source>
</reference>
<keyword evidence="2" id="KW-0560">Oxidoreductase</keyword>
<dbReference type="EMBL" id="JADQDP010000003">
    <property type="protein sequence ID" value="MBF9142690.1"/>
    <property type="molecule type" value="Genomic_DNA"/>
</dbReference>
<dbReference type="SMART" id="SM00822">
    <property type="entry name" value="PKS_KR"/>
    <property type="match status" value="1"/>
</dbReference>
<gene>
    <name evidence="5" type="ORF">I2I01_13665</name>
</gene>
<dbReference type="Gene3D" id="3.40.50.720">
    <property type="entry name" value="NAD(P)-binding Rossmann-like Domain"/>
    <property type="match status" value="1"/>
</dbReference>
<dbReference type="GO" id="GO:0016491">
    <property type="term" value="F:oxidoreductase activity"/>
    <property type="evidence" value="ECO:0007669"/>
    <property type="project" value="UniProtKB-KW"/>
</dbReference>
<comment type="similarity">
    <text evidence="1 3">Belongs to the short-chain dehydrogenases/reductases (SDR) family.</text>
</comment>
<dbReference type="InterPro" id="IPR036291">
    <property type="entry name" value="NAD(P)-bd_dom_sf"/>
</dbReference>
<evidence type="ECO:0000313" key="5">
    <source>
        <dbReference type="EMBL" id="MBF9142690.1"/>
    </source>
</evidence>
<dbReference type="Pfam" id="PF00106">
    <property type="entry name" value="adh_short"/>
    <property type="match status" value="1"/>
</dbReference>
<dbReference type="Proteomes" id="UP000645610">
    <property type="component" value="Unassembled WGS sequence"/>
</dbReference>
<keyword evidence="6" id="KW-1185">Reference proteome</keyword>
<comment type="caution">
    <text evidence="5">The sequence shown here is derived from an EMBL/GenBank/DDBJ whole genome shotgun (WGS) entry which is preliminary data.</text>
</comment>
<dbReference type="PANTHER" id="PTHR43976">
    <property type="entry name" value="SHORT CHAIN DEHYDROGENASE"/>
    <property type="match status" value="1"/>
</dbReference>
<dbReference type="CDD" id="cd05374">
    <property type="entry name" value="17beta-HSD-like_SDR_c"/>
    <property type="match status" value="1"/>
</dbReference>
<dbReference type="SUPFAM" id="SSF51735">
    <property type="entry name" value="NAD(P)-binding Rossmann-fold domains"/>
    <property type="match status" value="1"/>
</dbReference>
<evidence type="ECO:0000256" key="1">
    <source>
        <dbReference type="ARBA" id="ARBA00006484"/>
    </source>
</evidence>
<organism evidence="5 6">
    <name type="scientific">Hymenobacter properus</name>
    <dbReference type="NCBI Taxonomy" id="2791026"/>
    <lineage>
        <taxon>Bacteria</taxon>
        <taxon>Pseudomonadati</taxon>
        <taxon>Bacteroidota</taxon>
        <taxon>Cytophagia</taxon>
        <taxon>Cytophagales</taxon>
        <taxon>Hymenobacteraceae</taxon>
        <taxon>Hymenobacter</taxon>
    </lineage>
</organism>
<evidence type="ECO:0000256" key="3">
    <source>
        <dbReference type="RuleBase" id="RU000363"/>
    </source>
</evidence>
<dbReference type="InterPro" id="IPR051911">
    <property type="entry name" value="SDR_oxidoreductase"/>
</dbReference>
<evidence type="ECO:0000313" key="6">
    <source>
        <dbReference type="Proteomes" id="UP000645610"/>
    </source>
</evidence>
<dbReference type="InterPro" id="IPR020904">
    <property type="entry name" value="Sc_DH/Rdtase_CS"/>
</dbReference>
<dbReference type="PRINTS" id="PR00080">
    <property type="entry name" value="SDRFAMILY"/>
</dbReference>
<protein>
    <submittedName>
        <fullName evidence="5">SDR family NAD(P)-dependent oxidoreductase</fullName>
    </submittedName>
</protein>
<dbReference type="InterPro" id="IPR002347">
    <property type="entry name" value="SDR_fam"/>
</dbReference>
<dbReference type="NCBIfam" id="NF004824">
    <property type="entry name" value="PRK06180.1"/>
    <property type="match status" value="1"/>
</dbReference>
<dbReference type="PRINTS" id="PR00081">
    <property type="entry name" value="GDHRDH"/>
</dbReference>
<dbReference type="RefSeq" id="WP_196287040.1">
    <property type="nucleotide sequence ID" value="NZ_JADQDP010000003.1"/>
</dbReference>